<dbReference type="OrthoDB" id="9808870at2"/>
<feature type="transmembrane region" description="Helical" evidence="1">
    <location>
        <begin position="256"/>
        <end position="274"/>
    </location>
</feature>
<feature type="transmembrane region" description="Helical" evidence="1">
    <location>
        <begin position="207"/>
        <end position="224"/>
    </location>
</feature>
<reference evidence="4" key="1">
    <citation type="submission" date="2016-10" db="EMBL/GenBank/DDBJ databases">
        <authorList>
            <person name="Varghese N."/>
            <person name="Submissions S."/>
        </authorList>
    </citation>
    <scope>NUCLEOTIDE SEQUENCE [LARGE SCALE GENOMIC DNA]</scope>
    <source>
        <strain evidence="4">DSM 26922</strain>
    </source>
</reference>
<organism evidence="3 4">
    <name type="scientific">Litoreibacter albidus</name>
    <dbReference type="NCBI Taxonomy" id="670155"/>
    <lineage>
        <taxon>Bacteria</taxon>
        <taxon>Pseudomonadati</taxon>
        <taxon>Pseudomonadota</taxon>
        <taxon>Alphaproteobacteria</taxon>
        <taxon>Rhodobacterales</taxon>
        <taxon>Roseobacteraceae</taxon>
        <taxon>Litoreibacter</taxon>
    </lineage>
</organism>
<evidence type="ECO:0000313" key="4">
    <source>
        <dbReference type="Proteomes" id="UP000199441"/>
    </source>
</evidence>
<feature type="chain" id="PRO_5011644673" evidence="2">
    <location>
        <begin position="23"/>
        <end position="373"/>
    </location>
</feature>
<feature type="transmembrane region" description="Helical" evidence="1">
    <location>
        <begin position="286"/>
        <end position="304"/>
    </location>
</feature>
<dbReference type="Pfam" id="PF13795">
    <property type="entry name" value="HupE_UreJ_2"/>
    <property type="match status" value="1"/>
</dbReference>
<sequence length="373" mass="39592">MLVQLAVMSMLAVITMAQPSAAHEIRPAIADVTLTDTTVELSIRLTAEPLIAGIDLEGLEDTDEAPQAEQHDALRALPPTELSARLQQAWPDIAKNLSVMAGETPVAVELTSVEVADQPNVELPRDTTVVLTGALPADGSDVRAGWRAANGPLIVRQAGGGDEAYAGYLEGGALSAPLPRAGVATESAVSVFIRYIGVGFDHIIPKGLDHILFVLGLFFLSLHLRPLITQVTVFTVAHTITLALASLGYVSVNPAIVEPLIAASIVYVAVENIFTSRVTWWRPIVIFAFGLLHGMGFASVLSDFGLAPGRFVAGLIGFNVGVEVGQLTVIALAFLAVGLWFGKKPWYRACIAIPASVFIAIIGAYWAIERVFL</sequence>
<keyword evidence="1" id="KW-1133">Transmembrane helix</keyword>
<protein>
    <submittedName>
        <fullName evidence="3">HupE / UreJ protein</fullName>
    </submittedName>
</protein>
<accession>A0A1H2W1I4</accession>
<evidence type="ECO:0000256" key="1">
    <source>
        <dbReference type="SAM" id="Phobius"/>
    </source>
</evidence>
<proteinExistence type="predicted"/>
<keyword evidence="1" id="KW-0812">Transmembrane</keyword>
<gene>
    <name evidence="3" type="ORF">SAMN04488001_1693</name>
</gene>
<feature type="transmembrane region" description="Helical" evidence="1">
    <location>
        <begin position="324"/>
        <end position="342"/>
    </location>
</feature>
<evidence type="ECO:0000313" key="3">
    <source>
        <dbReference type="EMBL" id="SDW74423.1"/>
    </source>
</evidence>
<feature type="signal peptide" evidence="2">
    <location>
        <begin position="1"/>
        <end position="22"/>
    </location>
</feature>
<feature type="transmembrane region" description="Helical" evidence="1">
    <location>
        <begin position="349"/>
        <end position="368"/>
    </location>
</feature>
<dbReference type="InterPro" id="IPR032809">
    <property type="entry name" value="Put_HupE_UreJ"/>
</dbReference>
<dbReference type="EMBL" id="FNOI01000002">
    <property type="protein sequence ID" value="SDW74423.1"/>
    <property type="molecule type" value="Genomic_DNA"/>
</dbReference>
<keyword evidence="1" id="KW-0472">Membrane</keyword>
<dbReference type="AlphaFoldDB" id="A0A1H2W1I4"/>
<keyword evidence="2" id="KW-0732">Signal</keyword>
<evidence type="ECO:0000256" key="2">
    <source>
        <dbReference type="SAM" id="SignalP"/>
    </source>
</evidence>
<dbReference type="STRING" id="670155.SAMN04488001_1693"/>
<keyword evidence="4" id="KW-1185">Reference proteome</keyword>
<name>A0A1H2W1I4_9RHOB</name>
<dbReference type="Proteomes" id="UP000199441">
    <property type="component" value="Unassembled WGS sequence"/>
</dbReference>